<feature type="region of interest" description="Disordered" evidence="1">
    <location>
        <begin position="292"/>
        <end position="311"/>
    </location>
</feature>
<protein>
    <recommendedName>
        <fullName evidence="2">SAP domain-containing protein</fullName>
    </recommendedName>
</protein>
<gene>
    <name evidence="3" type="ORF">SCF082_LOCUS13399</name>
</gene>
<dbReference type="InterPro" id="IPR003034">
    <property type="entry name" value="SAP_dom"/>
</dbReference>
<dbReference type="Gene3D" id="1.10.720.30">
    <property type="entry name" value="SAP domain"/>
    <property type="match status" value="1"/>
</dbReference>
<feature type="compositionally biased region" description="Basic and acidic residues" evidence="1">
    <location>
        <begin position="372"/>
        <end position="385"/>
    </location>
</feature>
<feature type="region of interest" description="Disordered" evidence="1">
    <location>
        <begin position="349"/>
        <end position="437"/>
    </location>
</feature>
<feature type="region of interest" description="Disordered" evidence="1">
    <location>
        <begin position="452"/>
        <end position="489"/>
    </location>
</feature>
<reference evidence="3 4" key="1">
    <citation type="submission" date="2024-02" db="EMBL/GenBank/DDBJ databases">
        <authorList>
            <person name="Chen Y."/>
            <person name="Shah S."/>
            <person name="Dougan E. K."/>
            <person name="Thang M."/>
            <person name="Chan C."/>
        </authorList>
    </citation>
    <scope>NUCLEOTIDE SEQUENCE [LARGE SCALE GENOMIC DNA]</scope>
</reference>
<dbReference type="PROSITE" id="PS50800">
    <property type="entry name" value="SAP"/>
    <property type="match status" value="1"/>
</dbReference>
<name>A0ABP0JS61_9DINO</name>
<dbReference type="SMART" id="SM00513">
    <property type="entry name" value="SAP"/>
    <property type="match status" value="1"/>
</dbReference>
<evidence type="ECO:0000256" key="1">
    <source>
        <dbReference type="SAM" id="MobiDB-lite"/>
    </source>
</evidence>
<feature type="region of interest" description="Disordered" evidence="1">
    <location>
        <begin position="741"/>
        <end position="922"/>
    </location>
</feature>
<feature type="domain" description="SAP" evidence="2">
    <location>
        <begin position="583"/>
        <end position="617"/>
    </location>
</feature>
<keyword evidence="4" id="KW-1185">Reference proteome</keyword>
<evidence type="ECO:0000259" key="2">
    <source>
        <dbReference type="PROSITE" id="PS50800"/>
    </source>
</evidence>
<feature type="compositionally biased region" description="Polar residues" evidence="1">
    <location>
        <begin position="746"/>
        <end position="757"/>
    </location>
</feature>
<feature type="compositionally biased region" description="Basic and acidic residues" evidence="1">
    <location>
        <begin position="396"/>
        <end position="406"/>
    </location>
</feature>
<feature type="compositionally biased region" description="Low complexity" evidence="1">
    <location>
        <begin position="909"/>
        <end position="922"/>
    </location>
</feature>
<accession>A0ABP0JS61</accession>
<sequence>MVRTYLKLNSFTIGDYKRTKEANPGTGVWLSLGDTEQHFKVLSGKQLIVYEWSNLIDSRQGHYCRGKVEIPFDTIVQINLVKYTDVTSQLLLELKRAPVVSQGDQFWDSEKRKRGGCAWTKGSTDRLLLEAAAKFRFHSALIGNARAKVLRELTPLFNERSFNVSLDENFVLEVFPPLEDQLFDYVAAMSRQRQTMGPRTPRGTSGHSGSSSSSTTPLSSGHAPSASGSGRKRNRHVVQTGADKGYDGTGGKQQRVHMGTAGAHGSSESDEGVGNRDAARFLVREQSGGRTELARGIDNGNNVSNRDSPTASMLSPTQFGGDFGGRASPLQMPFLKEIGSPVQFDLVQHHMQQQQQHHHHLAAPAVGPDGGHVPEQRHMHDHDGRGQPSVGQKKRLQGDFDGDHASGDGNPAHHQSENDPDAGNQERGGRQPSALPATMHDVFSPFDARVMSQSSSRFAGGQQREAHPHDDGIVRGPSAGRHRGRGPHAAGYSENSFGQQHIGDMGLLGARVPAGQHADQFRLSPHDLHQQMHRGGQHPQQHVPPHLRVHGRRDGDLGVAGGDSTEQGVSLIGLTHNDAQRKLENMSVLRLRTQLKLRNLRKSGRKSDLVARLLEHECSMGNVQRPPTTMMDLGGMLQQGRIPYSPIIGNFAVAGHIGRHSTAAAVPARGASLFPGATGSGVGTSSSNFGTAGSAGPREDDLAAGYPPSALAPPRLPRPHAASDDVASESLLTFKMPRSIFAPATPDSSPSKSSTGEAQDAFKSAPRGAGSSGTPAQAGKANDSAEHGSATLDTQETKPSVEDSGGEIEVTEGGKEEVDAAAAAASHPSREDALNSQVSAGRSEESNTTPGDPKAKRAKTSDDGVKDEVKREAETASTSKEGEVVARDAEQGIVASSSKSSEEEVSPLAMTSSSQSVMASSSSSSSSSAAVAQLGAGNDVRLFQVKPRNRDTFDGFQMVPSDQPLPSFSRFFDVLQAAGPWVEETTREHCILMLNKMEVVFALKAHKHLFNYAGSPSGGARCFVCTCFAEAFELDAANPFFVWLANQLKFNPRAYVVRKLSWDTRLDPATKETLRVCENGHITLMFSEKRDIAMHDEDRENCRSM</sequence>
<feature type="compositionally biased region" description="Basic and acidic residues" evidence="1">
    <location>
        <begin position="464"/>
        <end position="473"/>
    </location>
</feature>
<dbReference type="EMBL" id="CAXAMM010008267">
    <property type="protein sequence ID" value="CAK9016897.1"/>
    <property type="molecule type" value="Genomic_DNA"/>
</dbReference>
<dbReference type="Proteomes" id="UP001642464">
    <property type="component" value="Unassembled WGS sequence"/>
</dbReference>
<evidence type="ECO:0000313" key="4">
    <source>
        <dbReference type="Proteomes" id="UP001642464"/>
    </source>
</evidence>
<dbReference type="InterPro" id="IPR036361">
    <property type="entry name" value="SAP_dom_sf"/>
</dbReference>
<feature type="compositionally biased region" description="Low complexity" evidence="1">
    <location>
        <begin position="199"/>
        <end position="229"/>
    </location>
</feature>
<feature type="compositionally biased region" description="Basic and acidic residues" evidence="1">
    <location>
        <begin position="853"/>
        <end position="890"/>
    </location>
</feature>
<comment type="caution">
    <text evidence="3">The sequence shown here is derived from an EMBL/GenBank/DDBJ whole genome shotgun (WGS) entry which is preliminary data.</text>
</comment>
<feature type="compositionally biased region" description="Polar residues" evidence="1">
    <location>
        <begin position="834"/>
        <end position="850"/>
    </location>
</feature>
<organism evidence="3 4">
    <name type="scientific">Durusdinium trenchii</name>
    <dbReference type="NCBI Taxonomy" id="1381693"/>
    <lineage>
        <taxon>Eukaryota</taxon>
        <taxon>Sar</taxon>
        <taxon>Alveolata</taxon>
        <taxon>Dinophyceae</taxon>
        <taxon>Suessiales</taxon>
        <taxon>Symbiodiniaceae</taxon>
        <taxon>Durusdinium</taxon>
    </lineage>
</organism>
<feature type="compositionally biased region" description="Polar residues" evidence="1">
    <location>
        <begin position="299"/>
        <end position="311"/>
    </location>
</feature>
<proteinExistence type="predicted"/>
<dbReference type="Pfam" id="PF02037">
    <property type="entry name" value="SAP"/>
    <property type="match status" value="1"/>
</dbReference>
<dbReference type="SUPFAM" id="SSF68906">
    <property type="entry name" value="SAP domain"/>
    <property type="match status" value="1"/>
</dbReference>
<feature type="region of interest" description="Disordered" evidence="1">
    <location>
        <begin position="193"/>
        <end position="275"/>
    </location>
</feature>
<evidence type="ECO:0000313" key="3">
    <source>
        <dbReference type="EMBL" id="CAK9016897.1"/>
    </source>
</evidence>
<feature type="region of interest" description="Disordered" evidence="1">
    <location>
        <begin position="678"/>
        <end position="724"/>
    </location>
</feature>